<sequence length="224" mass="25524">MNLPKIVSRDEWLGARKELLAKEKEATRARDALNAERRELPMVKLDKDHLFKGPDGPVTLTGLFRGRRQLIVQHVMFDPEWESGCPSCSYAVADLGPGHLPHLHDKDTSFVVVSWAPLEKLEAWKAKKGWTVPWVSSFGSDFNYDFYVTIDEEVVPAEYNYRTKAEYVERGVRWDMRGENPGYSVFLRDGDAVFHTYSTFAPGVELLNSSTQFLDLTPLGRQEG</sequence>
<dbReference type="SUPFAM" id="SSF52833">
    <property type="entry name" value="Thioredoxin-like"/>
    <property type="match status" value="1"/>
</dbReference>
<name>A0A6J4UZ86_9DEIN</name>
<proteinExistence type="predicted"/>
<dbReference type="AlphaFoldDB" id="A0A6J4UZ86"/>
<protein>
    <submittedName>
        <fullName evidence="1">FIG172199: hypothetical thioredoxin family protein</fullName>
    </submittedName>
</protein>
<organism evidence="1">
    <name type="scientific">uncultured Truepera sp</name>
    <dbReference type="NCBI Taxonomy" id="543023"/>
    <lineage>
        <taxon>Bacteria</taxon>
        <taxon>Thermotogati</taxon>
        <taxon>Deinococcota</taxon>
        <taxon>Deinococci</taxon>
        <taxon>Trueperales</taxon>
        <taxon>Trueperaceae</taxon>
        <taxon>Truepera</taxon>
        <taxon>environmental samples</taxon>
    </lineage>
</organism>
<reference evidence="1" key="1">
    <citation type="submission" date="2020-02" db="EMBL/GenBank/DDBJ databases">
        <authorList>
            <person name="Meier V. D."/>
        </authorList>
    </citation>
    <scope>NUCLEOTIDE SEQUENCE</scope>
    <source>
        <strain evidence="1">AVDCRST_MAG86</strain>
    </source>
</reference>
<gene>
    <name evidence="1" type="ORF">AVDCRST_MAG86-567</name>
</gene>
<dbReference type="InterPro" id="IPR036249">
    <property type="entry name" value="Thioredoxin-like_sf"/>
</dbReference>
<dbReference type="EMBL" id="CADCWP010000038">
    <property type="protein sequence ID" value="CAA9560387.1"/>
    <property type="molecule type" value="Genomic_DNA"/>
</dbReference>
<evidence type="ECO:0000313" key="1">
    <source>
        <dbReference type="EMBL" id="CAA9560387.1"/>
    </source>
</evidence>
<dbReference type="InterPro" id="IPR010296">
    <property type="entry name" value="DUF899_thioredox"/>
</dbReference>
<accession>A0A6J4UZ86</accession>
<dbReference type="Pfam" id="PF05988">
    <property type="entry name" value="DUF899"/>
    <property type="match status" value="1"/>
</dbReference>